<comment type="caution">
    <text evidence="2">The sequence shown here is derived from an EMBL/GenBank/DDBJ whole genome shotgun (WGS) entry which is preliminary data.</text>
</comment>
<name>A0A6A0AJV9_HAELA</name>
<dbReference type="Pfam" id="PF18198">
    <property type="entry name" value="AAA_lid_11"/>
    <property type="match status" value="1"/>
</dbReference>
<evidence type="ECO:0000313" key="3">
    <source>
        <dbReference type="Proteomes" id="UP000485058"/>
    </source>
</evidence>
<dbReference type="InterPro" id="IPR041658">
    <property type="entry name" value="AAA_lid_11"/>
</dbReference>
<dbReference type="Gene3D" id="1.10.8.720">
    <property type="entry name" value="Region D6 of dynein motor"/>
    <property type="match status" value="1"/>
</dbReference>
<reference evidence="2 3" key="1">
    <citation type="submission" date="2020-02" db="EMBL/GenBank/DDBJ databases">
        <title>Draft genome sequence of Haematococcus lacustris strain NIES-144.</title>
        <authorList>
            <person name="Morimoto D."/>
            <person name="Nakagawa S."/>
            <person name="Yoshida T."/>
            <person name="Sawayama S."/>
        </authorList>
    </citation>
    <scope>NUCLEOTIDE SEQUENCE [LARGE SCALE GENOMIC DNA]</scope>
    <source>
        <strain evidence="2 3">NIES-144</strain>
    </source>
</reference>
<keyword evidence="3" id="KW-1185">Reference proteome</keyword>
<evidence type="ECO:0000259" key="1">
    <source>
        <dbReference type="Pfam" id="PF18198"/>
    </source>
</evidence>
<dbReference type="PANTHER" id="PTHR22878">
    <property type="entry name" value="DYNEIN HEAVY CHAIN 6, AXONEMAL-LIKE-RELATED"/>
    <property type="match status" value="1"/>
</dbReference>
<dbReference type="InterPro" id="IPR026983">
    <property type="entry name" value="DHC"/>
</dbReference>
<dbReference type="GO" id="GO:0007018">
    <property type="term" value="P:microtubule-based movement"/>
    <property type="evidence" value="ECO:0007669"/>
    <property type="project" value="InterPro"/>
</dbReference>
<organism evidence="2 3">
    <name type="scientific">Haematococcus lacustris</name>
    <name type="common">Green alga</name>
    <name type="synonym">Haematococcus pluvialis</name>
    <dbReference type="NCBI Taxonomy" id="44745"/>
    <lineage>
        <taxon>Eukaryota</taxon>
        <taxon>Viridiplantae</taxon>
        <taxon>Chlorophyta</taxon>
        <taxon>core chlorophytes</taxon>
        <taxon>Chlorophyceae</taxon>
        <taxon>CS clade</taxon>
        <taxon>Chlamydomonadales</taxon>
        <taxon>Haematococcaceae</taxon>
        <taxon>Haematococcus</taxon>
    </lineage>
</organism>
<gene>
    <name evidence="2" type="ORF">HaLaN_31317</name>
</gene>
<dbReference type="Proteomes" id="UP000485058">
    <property type="component" value="Unassembled WGS sequence"/>
</dbReference>
<protein>
    <recommendedName>
        <fullName evidence="1">Dynein heavy chain AAA lid domain-containing protein</fullName>
    </recommendedName>
</protein>
<dbReference type="EMBL" id="BLLF01006307">
    <property type="protein sequence ID" value="GFH32147.1"/>
    <property type="molecule type" value="Genomic_DNA"/>
</dbReference>
<dbReference type="GO" id="GO:0030286">
    <property type="term" value="C:dynein complex"/>
    <property type="evidence" value="ECO:0007669"/>
    <property type="project" value="InterPro"/>
</dbReference>
<dbReference type="PANTHER" id="PTHR22878:SF68">
    <property type="entry name" value="DYNEIN HEAVY CHAIN 6, AXONEMAL-LIKE"/>
    <property type="match status" value="1"/>
</dbReference>
<sequence length="131" mass="15478">MTLEPPKGLKSNLVRQYTRFTDHYLNASSKPEQWRKLLFGLCLFHAVIQDRRKFGPLGWNIRYDFTDGDLNVSLTQMQDYLDRYDEIPFRVLCFLFTEINYGGRVTDDKDRRLINNLVNTFCGPDVLQEGY</sequence>
<accession>A0A6A0AJV9</accession>
<dbReference type="GO" id="GO:0051959">
    <property type="term" value="F:dynein light intermediate chain binding"/>
    <property type="evidence" value="ECO:0007669"/>
    <property type="project" value="InterPro"/>
</dbReference>
<dbReference type="AlphaFoldDB" id="A0A6A0AJV9"/>
<proteinExistence type="predicted"/>
<dbReference type="InterPro" id="IPR042219">
    <property type="entry name" value="AAA_lid_11_sf"/>
</dbReference>
<feature type="non-terminal residue" evidence="2">
    <location>
        <position position="131"/>
    </location>
</feature>
<feature type="domain" description="Dynein heavy chain AAA lid" evidence="1">
    <location>
        <begin position="34"/>
        <end position="130"/>
    </location>
</feature>
<evidence type="ECO:0000313" key="2">
    <source>
        <dbReference type="EMBL" id="GFH32147.1"/>
    </source>
</evidence>
<dbReference type="GO" id="GO:0045505">
    <property type="term" value="F:dynein intermediate chain binding"/>
    <property type="evidence" value="ECO:0007669"/>
    <property type="project" value="InterPro"/>
</dbReference>